<organism evidence="9 10">
    <name type="scientific">Streptomyces spectabilis</name>
    <dbReference type="NCBI Taxonomy" id="68270"/>
    <lineage>
        <taxon>Bacteria</taxon>
        <taxon>Bacillati</taxon>
        <taxon>Actinomycetota</taxon>
        <taxon>Actinomycetes</taxon>
        <taxon>Kitasatosporales</taxon>
        <taxon>Streptomycetaceae</taxon>
        <taxon>Streptomyces</taxon>
    </lineage>
</organism>
<evidence type="ECO:0000256" key="4">
    <source>
        <dbReference type="ARBA" id="ARBA00023172"/>
    </source>
</evidence>
<evidence type="ECO:0000256" key="1">
    <source>
        <dbReference type="ARBA" id="ARBA00008857"/>
    </source>
</evidence>
<dbReference type="InterPro" id="IPR011010">
    <property type="entry name" value="DNA_brk_join_enz"/>
</dbReference>
<dbReference type="SUPFAM" id="SSF56349">
    <property type="entry name" value="DNA breaking-rejoining enzymes"/>
    <property type="match status" value="1"/>
</dbReference>
<evidence type="ECO:0000313" key="9">
    <source>
        <dbReference type="EMBL" id="QDQ14179.1"/>
    </source>
</evidence>
<evidence type="ECO:0000259" key="8">
    <source>
        <dbReference type="PROSITE" id="PS51900"/>
    </source>
</evidence>
<evidence type="ECO:0000256" key="6">
    <source>
        <dbReference type="SAM" id="MobiDB-lite"/>
    </source>
</evidence>
<dbReference type="EMBL" id="CP040916">
    <property type="protein sequence ID" value="QDQ14179.1"/>
    <property type="molecule type" value="Genomic_DNA"/>
</dbReference>
<dbReference type="Gene3D" id="1.10.150.130">
    <property type="match status" value="1"/>
</dbReference>
<dbReference type="InterPro" id="IPR013762">
    <property type="entry name" value="Integrase-like_cat_sf"/>
</dbReference>
<dbReference type="InterPro" id="IPR002104">
    <property type="entry name" value="Integrase_catalytic"/>
</dbReference>
<dbReference type="InterPro" id="IPR044068">
    <property type="entry name" value="CB"/>
</dbReference>
<dbReference type="PANTHER" id="PTHR30349">
    <property type="entry name" value="PHAGE INTEGRASE-RELATED"/>
    <property type="match status" value="1"/>
</dbReference>
<keyword evidence="3 5" id="KW-0238">DNA-binding</keyword>
<reference evidence="9 10" key="1">
    <citation type="journal article" date="2019" name="J. Ind. Microbiol. Biotechnol.">
        <title>The complete genomic sequence of Streptomyces spectabilis NRRL-2792 and identification of secondary metabolite biosynthetic gene clusters.</title>
        <authorList>
            <person name="Sinha A."/>
            <person name="Phillips-Salemka S."/>
            <person name="Niraula T.A."/>
            <person name="Short K.A."/>
            <person name="Niraula N.P."/>
        </authorList>
    </citation>
    <scope>NUCLEOTIDE SEQUENCE [LARGE SCALE GENOMIC DNA]</scope>
    <source>
        <strain evidence="9 10">NRRL 2792</strain>
    </source>
</reference>
<proteinExistence type="inferred from homology"/>
<keyword evidence="4" id="KW-0233">DNA recombination</keyword>
<dbReference type="GO" id="GO:0015074">
    <property type="term" value="P:DNA integration"/>
    <property type="evidence" value="ECO:0007669"/>
    <property type="project" value="UniProtKB-KW"/>
</dbReference>
<dbReference type="GO" id="GO:0006310">
    <property type="term" value="P:DNA recombination"/>
    <property type="evidence" value="ECO:0007669"/>
    <property type="project" value="UniProtKB-KW"/>
</dbReference>
<keyword evidence="2" id="KW-0229">DNA integration</keyword>
<dbReference type="InterPro" id="IPR010998">
    <property type="entry name" value="Integrase_recombinase_N"/>
</dbReference>
<dbReference type="PROSITE" id="PS51900">
    <property type="entry name" value="CB"/>
    <property type="match status" value="1"/>
</dbReference>
<evidence type="ECO:0000256" key="3">
    <source>
        <dbReference type="ARBA" id="ARBA00023125"/>
    </source>
</evidence>
<dbReference type="Pfam" id="PF00589">
    <property type="entry name" value="Phage_integrase"/>
    <property type="match status" value="1"/>
</dbReference>
<evidence type="ECO:0000313" key="10">
    <source>
        <dbReference type="Proteomes" id="UP000316806"/>
    </source>
</evidence>
<accession>A0A516REU7</accession>
<dbReference type="AlphaFoldDB" id="A0A516REU7"/>
<dbReference type="GO" id="GO:0003677">
    <property type="term" value="F:DNA binding"/>
    <property type="evidence" value="ECO:0007669"/>
    <property type="project" value="UniProtKB-UniRule"/>
</dbReference>
<evidence type="ECO:0000256" key="2">
    <source>
        <dbReference type="ARBA" id="ARBA00022908"/>
    </source>
</evidence>
<dbReference type="Proteomes" id="UP000316806">
    <property type="component" value="Chromosome"/>
</dbReference>
<dbReference type="Gene3D" id="1.10.443.10">
    <property type="entry name" value="Intergrase catalytic core"/>
    <property type="match status" value="1"/>
</dbReference>
<feature type="domain" description="Tyr recombinase" evidence="7">
    <location>
        <begin position="159"/>
        <end position="355"/>
    </location>
</feature>
<dbReference type="Pfam" id="PF14659">
    <property type="entry name" value="Phage_int_SAM_3"/>
    <property type="match status" value="1"/>
</dbReference>
<name>A0A516REU7_STRST</name>
<sequence length="384" mass="43779">MPYLRKLPSGKWQATVRTPAGDRRTETFPLKDQARSWGNELEAQYRRGIHKDPRAGKIKFKEWHDRWWDARVVEPHTLRGDASSIRNHVMPYWADWEMRAIGRIDVQAWVRKLMQDGKGASAIRRSHNLVHSLMQAAVDEEIIAVSPCRRIDLPPEAVKPPEWFTLSQAQAILDELSQPWQALALLGFYTGLRWGELTGLHGKRIDWLRSRLFVVEVNTKSGIKEYPKTAKSRREVPLPEHVLDALARHMHGRDRDGVVFTTVTKGRSGRLLNDGNWRRQTWWPAVHAARYVEADGKPRAVPKYPPHSMRHTCASWLVQQGVSLYEVQHLLGHESYQTTQRYAHLAPDAHEAVLGAWARLDSQLIAPTGVIAGPRPALVLAGAQ</sequence>
<dbReference type="CDD" id="cd01189">
    <property type="entry name" value="INT_ICEBs1_C_like"/>
    <property type="match status" value="1"/>
</dbReference>
<dbReference type="PROSITE" id="PS51898">
    <property type="entry name" value="TYR_RECOMBINASE"/>
    <property type="match status" value="1"/>
</dbReference>
<dbReference type="InterPro" id="IPR050090">
    <property type="entry name" value="Tyrosine_recombinase_XerCD"/>
</dbReference>
<feature type="domain" description="Core-binding (CB)" evidence="8">
    <location>
        <begin position="58"/>
        <end position="138"/>
    </location>
</feature>
<feature type="region of interest" description="Disordered" evidence="6">
    <location>
        <begin position="1"/>
        <end position="23"/>
    </location>
</feature>
<comment type="similarity">
    <text evidence="1">Belongs to the 'phage' integrase family.</text>
</comment>
<dbReference type="InterPro" id="IPR004107">
    <property type="entry name" value="Integrase_SAM-like_N"/>
</dbReference>
<protein>
    <submittedName>
        <fullName evidence="9">Site-specific integrase</fullName>
    </submittedName>
</protein>
<evidence type="ECO:0000259" key="7">
    <source>
        <dbReference type="PROSITE" id="PS51898"/>
    </source>
</evidence>
<gene>
    <name evidence="9" type="ORF">FH965_29360</name>
</gene>
<dbReference type="PANTHER" id="PTHR30349:SF64">
    <property type="entry name" value="PROPHAGE INTEGRASE INTD-RELATED"/>
    <property type="match status" value="1"/>
</dbReference>
<evidence type="ECO:0000256" key="5">
    <source>
        <dbReference type="PROSITE-ProRule" id="PRU01248"/>
    </source>
</evidence>